<gene>
    <name evidence="2" type="ORF">DIABBA_LOCUS1906</name>
</gene>
<name>A0A9N9SMJ1_DIABA</name>
<sequence>MEEQLNSEQTKVKHRKRGVRHDDEYKRNVIKQSRIKGISYVSYKGKTVPNKKIGLACKCPLKCFTKIKEDDRNEIFDKFYRLNTKDEQDLYLQGLIEKLKQEIIDETCKIEVEYNHPDNALLDGFKYEIQEECSSQNTHERYDYLELKECPINTEIEQHGNKLIPFEENQKTEKG</sequence>
<evidence type="ECO:0000313" key="3">
    <source>
        <dbReference type="Proteomes" id="UP001153709"/>
    </source>
</evidence>
<proteinExistence type="predicted"/>
<keyword evidence="3" id="KW-1185">Reference proteome</keyword>
<evidence type="ECO:0000256" key="1">
    <source>
        <dbReference type="SAM" id="MobiDB-lite"/>
    </source>
</evidence>
<organism evidence="2 3">
    <name type="scientific">Diabrotica balteata</name>
    <name type="common">Banded cucumber beetle</name>
    <dbReference type="NCBI Taxonomy" id="107213"/>
    <lineage>
        <taxon>Eukaryota</taxon>
        <taxon>Metazoa</taxon>
        <taxon>Ecdysozoa</taxon>
        <taxon>Arthropoda</taxon>
        <taxon>Hexapoda</taxon>
        <taxon>Insecta</taxon>
        <taxon>Pterygota</taxon>
        <taxon>Neoptera</taxon>
        <taxon>Endopterygota</taxon>
        <taxon>Coleoptera</taxon>
        <taxon>Polyphaga</taxon>
        <taxon>Cucujiformia</taxon>
        <taxon>Chrysomeloidea</taxon>
        <taxon>Chrysomelidae</taxon>
        <taxon>Galerucinae</taxon>
        <taxon>Diabroticina</taxon>
        <taxon>Diabroticites</taxon>
        <taxon>Diabrotica</taxon>
    </lineage>
</organism>
<reference evidence="2" key="1">
    <citation type="submission" date="2022-01" db="EMBL/GenBank/DDBJ databases">
        <authorList>
            <person name="King R."/>
        </authorList>
    </citation>
    <scope>NUCLEOTIDE SEQUENCE</scope>
</reference>
<dbReference type="AlphaFoldDB" id="A0A9N9SMJ1"/>
<accession>A0A9N9SMJ1</accession>
<evidence type="ECO:0000313" key="2">
    <source>
        <dbReference type="EMBL" id="CAG9827956.1"/>
    </source>
</evidence>
<protein>
    <submittedName>
        <fullName evidence="2">Uncharacterized protein</fullName>
    </submittedName>
</protein>
<feature type="region of interest" description="Disordered" evidence="1">
    <location>
        <begin position="1"/>
        <end position="20"/>
    </location>
</feature>
<dbReference type="EMBL" id="OU898276">
    <property type="protein sequence ID" value="CAG9827956.1"/>
    <property type="molecule type" value="Genomic_DNA"/>
</dbReference>
<dbReference type="OrthoDB" id="7475343at2759"/>
<dbReference type="Proteomes" id="UP001153709">
    <property type="component" value="Chromosome 1"/>
</dbReference>